<dbReference type="EMBL" id="CAJNNV010031741">
    <property type="protein sequence ID" value="CAE8637652.1"/>
    <property type="molecule type" value="Genomic_DNA"/>
</dbReference>
<dbReference type="InterPro" id="IPR029063">
    <property type="entry name" value="SAM-dependent_MTases_sf"/>
</dbReference>
<evidence type="ECO:0000256" key="5">
    <source>
        <dbReference type="ARBA" id="ARBA00022939"/>
    </source>
</evidence>
<evidence type="ECO:0000313" key="9">
    <source>
        <dbReference type="Proteomes" id="UP000654075"/>
    </source>
</evidence>
<dbReference type="SUPFAM" id="SSF53335">
    <property type="entry name" value="S-adenosyl-L-methionine-dependent methyltransferases"/>
    <property type="match status" value="1"/>
</dbReference>
<comment type="similarity">
    <text evidence="6">Belongs to the class I-like SAM-binding methyltransferase superfamily. Cation-dependent O-methyltransferase family.</text>
</comment>
<dbReference type="AlphaFoldDB" id="A0A813HJJ5"/>
<evidence type="ECO:0000256" key="6">
    <source>
        <dbReference type="ARBA" id="ARBA00023453"/>
    </source>
</evidence>
<keyword evidence="4" id="KW-0949">S-adenosyl-L-methionine</keyword>
<evidence type="ECO:0000256" key="1">
    <source>
        <dbReference type="ARBA" id="ARBA00012880"/>
    </source>
</evidence>
<organism evidence="8 9">
    <name type="scientific">Polarella glacialis</name>
    <name type="common">Dinoflagellate</name>
    <dbReference type="NCBI Taxonomy" id="89957"/>
    <lineage>
        <taxon>Eukaryota</taxon>
        <taxon>Sar</taxon>
        <taxon>Alveolata</taxon>
        <taxon>Dinophyceae</taxon>
        <taxon>Suessiales</taxon>
        <taxon>Suessiaceae</taxon>
        <taxon>Polarella</taxon>
    </lineage>
</organism>
<dbReference type="Gene3D" id="3.40.50.150">
    <property type="entry name" value="Vaccinia Virus protein VP39"/>
    <property type="match status" value="1"/>
</dbReference>
<keyword evidence="9" id="KW-1185">Reference proteome</keyword>
<dbReference type="PANTHER" id="PTHR43836">
    <property type="entry name" value="CATECHOL O-METHYLTRANSFERASE 1-RELATED"/>
    <property type="match status" value="1"/>
</dbReference>
<evidence type="ECO:0000256" key="4">
    <source>
        <dbReference type="ARBA" id="ARBA00022691"/>
    </source>
</evidence>
<dbReference type="EC" id="2.1.1.6" evidence="1"/>
<proteinExistence type="inferred from homology"/>
<gene>
    <name evidence="8" type="ORF">PGLA1383_LOCUS52981</name>
</gene>
<evidence type="ECO:0000256" key="2">
    <source>
        <dbReference type="ARBA" id="ARBA00022603"/>
    </source>
</evidence>
<dbReference type="InterPro" id="IPR002935">
    <property type="entry name" value="SAM_O-MeTrfase"/>
</dbReference>
<name>A0A813HJJ5_POLGL</name>
<protein>
    <recommendedName>
        <fullName evidence="1">catechol O-methyltransferase</fullName>
        <ecNumber evidence="1">2.1.1.6</ecNumber>
    </recommendedName>
</protein>
<accession>A0A813HJJ5</accession>
<dbReference type="GO" id="GO:0016206">
    <property type="term" value="F:catechol O-methyltransferase activity"/>
    <property type="evidence" value="ECO:0007669"/>
    <property type="project" value="UniProtKB-EC"/>
</dbReference>
<keyword evidence="2" id="KW-0489">Methyltransferase</keyword>
<dbReference type="PROSITE" id="PS51682">
    <property type="entry name" value="SAM_OMT_I"/>
    <property type="match status" value="1"/>
</dbReference>
<reference evidence="8" key="1">
    <citation type="submission" date="2021-02" db="EMBL/GenBank/DDBJ databases">
        <authorList>
            <person name="Dougan E. K."/>
            <person name="Rhodes N."/>
            <person name="Thang M."/>
            <person name="Chan C."/>
        </authorList>
    </citation>
    <scope>NUCLEOTIDE SEQUENCE</scope>
</reference>
<dbReference type="GO" id="GO:0032259">
    <property type="term" value="P:methylation"/>
    <property type="evidence" value="ECO:0007669"/>
    <property type="project" value="UniProtKB-KW"/>
</dbReference>
<feature type="region of interest" description="Disordered" evidence="7">
    <location>
        <begin position="258"/>
        <end position="287"/>
    </location>
</feature>
<dbReference type="Pfam" id="PF01596">
    <property type="entry name" value="Methyltransf_3"/>
    <property type="match status" value="1"/>
</dbReference>
<feature type="compositionally biased region" description="Low complexity" evidence="7">
    <location>
        <begin position="261"/>
        <end position="277"/>
    </location>
</feature>
<sequence>MGDGKSELLLGLLRPGDRVLEFGTFVGYSSLRLAQQLRRLGGGGQVVSCEVGADAACVARELHSFAGFDPTEVKVQIGSAADWLASGRLGEADVLVMDHRGTRYHEDLAALESSGSGAFGSRPGSRVFADNVLLPGAPLFLDYVSRSSECLPNNNYNHNHNNNHNNNNKNEGCRSLPQPRYQLAIHEVPEFLQPELDDWVVVCEPQGLKAVSTTAWPPADLLRLSAQIDAFSWQSERQSVDWAELQEIVSPMMQHLRKSAEAATATTTTATSSGEAAQQDPSGREAS</sequence>
<dbReference type="GO" id="GO:0006584">
    <property type="term" value="P:catecholamine metabolic process"/>
    <property type="evidence" value="ECO:0007669"/>
    <property type="project" value="UniProtKB-KW"/>
</dbReference>
<feature type="non-terminal residue" evidence="8">
    <location>
        <position position="1"/>
    </location>
</feature>
<evidence type="ECO:0000256" key="3">
    <source>
        <dbReference type="ARBA" id="ARBA00022679"/>
    </source>
</evidence>
<keyword evidence="5" id="KW-0128">Catecholamine metabolism</keyword>
<keyword evidence="3" id="KW-0808">Transferase</keyword>
<dbReference type="PANTHER" id="PTHR43836:SF2">
    <property type="entry name" value="CATECHOL O-METHYLTRANSFERASE 1-RELATED"/>
    <property type="match status" value="1"/>
</dbReference>
<evidence type="ECO:0000256" key="7">
    <source>
        <dbReference type="SAM" id="MobiDB-lite"/>
    </source>
</evidence>
<dbReference type="Proteomes" id="UP000654075">
    <property type="component" value="Unassembled WGS sequence"/>
</dbReference>
<evidence type="ECO:0000313" key="8">
    <source>
        <dbReference type="EMBL" id="CAE8637652.1"/>
    </source>
</evidence>
<dbReference type="OrthoDB" id="186626at2759"/>
<comment type="caution">
    <text evidence="8">The sequence shown here is derived from an EMBL/GenBank/DDBJ whole genome shotgun (WGS) entry which is preliminary data.</text>
</comment>